<dbReference type="SUPFAM" id="SSF56655">
    <property type="entry name" value="Carbohydrate phosphatase"/>
    <property type="match status" value="1"/>
</dbReference>
<comment type="function">
    <text evidence="6">Converts adenosine-3',5'-bisphosphate (PAP) to AMP.</text>
</comment>
<evidence type="ECO:0000313" key="9">
    <source>
        <dbReference type="Proteomes" id="UP000279799"/>
    </source>
</evidence>
<dbReference type="HAMAP" id="MF_02095">
    <property type="entry name" value="CysQ"/>
    <property type="match status" value="1"/>
</dbReference>
<dbReference type="Pfam" id="PF00459">
    <property type="entry name" value="Inositol_P"/>
    <property type="match status" value="1"/>
</dbReference>
<dbReference type="PANTHER" id="PTHR43028:SF7">
    <property type="entry name" value="3'(2'),5'-BISPHOSPHATE NUCLEOTIDASE CYSQ"/>
    <property type="match status" value="1"/>
</dbReference>
<protein>
    <recommendedName>
        <fullName evidence="6">3'(2'),5'-bisphosphate nucleotidase CysQ</fullName>
        <ecNumber evidence="6">3.1.3.7</ecNumber>
    </recommendedName>
    <alternativeName>
        <fullName evidence="6">3'(2'),5-bisphosphonucleoside 3'(2')-phosphohydrolase</fullName>
    </alternativeName>
    <alternativeName>
        <fullName evidence="6">3'-phosphoadenosine 5'-phosphate phosphatase</fullName>
        <shortName evidence="6">PAP phosphatase</shortName>
    </alternativeName>
</protein>
<evidence type="ECO:0000256" key="6">
    <source>
        <dbReference type="HAMAP-Rule" id="MF_02095"/>
    </source>
</evidence>
<dbReference type="GO" id="GO:0046854">
    <property type="term" value="P:phosphatidylinositol phosphate biosynthetic process"/>
    <property type="evidence" value="ECO:0007669"/>
    <property type="project" value="InterPro"/>
</dbReference>
<keyword evidence="3 6" id="KW-0997">Cell inner membrane</keyword>
<dbReference type="KEGG" id="adp:NCTC12871_01340"/>
<dbReference type="NCBIfam" id="TIGR01331">
    <property type="entry name" value="bisphos_cysQ"/>
    <property type="match status" value="1"/>
</dbReference>
<evidence type="ECO:0000256" key="3">
    <source>
        <dbReference type="ARBA" id="ARBA00022519"/>
    </source>
</evidence>
<comment type="subcellular location">
    <subcellularLocation>
        <location evidence="6">Cell inner membrane</location>
        <topology evidence="6">Peripheral membrane protein</topology>
        <orientation evidence="6">Cytoplasmic side</orientation>
    </subcellularLocation>
</comment>
<dbReference type="PRINTS" id="PR00377">
    <property type="entry name" value="IMPHPHTASES"/>
</dbReference>
<dbReference type="PROSITE" id="PS00630">
    <property type="entry name" value="IMP_2"/>
    <property type="match status" value="1"/>
</dbReference>
<feature type="binding site" evidence="7">
    <location>
        <position position="90"/>
    </location>
    <ligand>
        <name>Mg(2+)</name>
        <dbReference type="ChEBI" id="CHEBI:18420"/>
        <label>2</label>
    </ligand>
</feature>
<feature type="binding site" evidence="7">
    <location>
        <position position="219"/>
    </location>
    <ligand>
        <name>Mg(2+)</name>
        <dbReference type="ChEBI" id="CHEBI:18420"/>
        <label>1</label>
        <note>catalytic</note>
    </ligand>
</feature>
<comment type="catalytic activity">
    <reaction evidence="6">
        <text>adenosine 3',5'-bisphosphate + H2O = AMP + phosphate</text>
        <dbReference type="Rhea" id="RHEA:10040"/>
        <dbReference type="ChEBI" id="CHEBI:15377"/>
        <dbReference type="ChEBI" id="CHEBI:43474"/>
        <dbReference type="ChEBI" id="CHEBI:58343"/>
        <dbReference type="ChEBI" id="CHEBI:456215"/>
        <dbReference type="EC" id="3.1.3.7"/>
    </reaction>
</comment>
<dbReference type="RefSeq" id="WP_126600123.1">
    <property type="nucleotide sequence ID" value="NZ_LR134510.1"/>
</dbReference>
<feature type="binding site" evidence="6">
    <location>
        <position position="91"/>
    </location>
    <ligand>
        <name>Mg(2+)</name>
        <dbReference type="ChEBI" id="CHEBI:18420"/>
        <label>2</label>
    </ligand>
</feature>
<dbReference type="GO" id="GO:0008441">
    <property type="term" value="F:3'(2'),5'-bisphosphate nucleotidase activity"/>
    <property type="evidence" value="ECO:0007669"/>
    <property type="project" value="UniProtKB-UniRule"/>
</dbReference>
<sequence length="277" mass="31134">MQLTQNLISDIIDITEKAGQLLLTFYSKSLHIQKKQDHTPVTDADLCVNQFLTAQIAALTPNIPILSEESCDIPLNVRQHWSHYWLIDPLDGTQQFIDHTGHFGILIALLEKTEQGFRPILGVIHAPLFGKFYYAMKGQGAFKKTAQGIERLKPKTLNPNAVIKITAGSISTWKKLLPHLSPDFRYEFIPYGSSGLKATLVADNVADCYVRIGQTGEWDTAAADIILQEKGGVILDFHKNTPLTYNQRNSLINPDFIMLNSQDEVWKQIFNISIKDS</sequence>
<keyword evidence="6 7" id="KW-0479">Metal-binding</keyword>
<organism evidence="8 9">
    <name type="scientific">Actinobacillus delphinicola</name>
    <dbReference type="NCBI Taxonomy" id="51161"/>
    <lineage>
        <taxon>Bacteria</taxon>
        <taxon>Pseudomonadati</taxon>
        <taxon>Pseudomonadota</taxon>
        <taxon>Gammaproteobacteria</taxon>
        <taxon>Pasteurellales</taxon>
        <taxon>Pasteurellaceae</taxon>
        <taxon>Actinobacillus</taxon>
    </lineage>
</organism>
<reference evidence="8 9" key="1">
    <citation type="submission" date="2018-12" db="EMBL/GenBank/DDBJ databases">
        <authorList>
            <consortium name="Pathogen Informatics"/>
        </authorList>
    </citation>
    <scope>NUCLEOTIDE SEQUENCE [LARGE SCALE GENOMIC DNA]</scope>
    <source>
        <strain evidence="8 9">NCTC12871</strain>
    </source>
</reference>
<keyword evidence="9" id="KW-1185">Reference proteome</keyword>
<feature type="binding site" evidence="6">
    <location>
        <position position="90"/>
    </location>
    <ligand>
        <name>Mg(2+)</name>
        <dbReference type="ChEBI" id="CHEBI:18420"/>
        <label>1</label>
    </ligand>
</feature>
<keyword evidence="6 7" id="KW-0460">Magnesium</keyword>
<dbReference type="PANTHER" id="PTHR43028">
    <property type="entry name" value="3'(2'),5'-BISPHOSPHATE NUCLEOTIDASE 1"/>
    <property type="match status" value="1"/>
</dbReference>
<evidence type="ECO:0000256" key="7">
    <source>
        <dbReference type="PIRSR" id="PIRSR600760-2"/>
    </source>
</evidence>
<gene>
    <name evidence="6 8" type="primary">cysQ</name>
    <name evidence="8" type="ORF">NCTC12871_01340</name>
</gene>
<feature type="binding site" evidence="7">
    <location>
        <position position="88"/>
    </location>
    <ligand>
        <name>Mg(2+)</name>
        <dbReference type="ChEBI" id="CHEBI:18420"/>
        <label>1</label>
        <note>catalytic</note>
    </ligand>
</feature>
<proteinExistence type="inferred from homology"/>
<evidence type="ECO:0000256" key="2">
    <source>
        <dbReference type="ARBA" id="ARBA00022475"/>
    </source>
</evidence>
<dbReference type="GO" id="GO:0000103">
    <property type="term" value="P:sulfate assimilation"/>
    <property type="evidence" value="ECO:0007669"/>
    <property type="project" value="TreeGrafter"/>
</dbReference>
<keyword evidence="4 6" id="KW-0378">Hydrolase</keyword>
<dbReference type="EMBL" id="LR134510">
    <property type="protein sequence ID" value="VEJ09853.1"/>
    <property type="molecule type" value="Genomic_DNA"/>
</dbReference>
<feature type="binding site" evidence="6">
    <location>
        <position position="68"/>
    </location>
    <ligand>
        <name>substrate</name>
    </ligand>
</feature>
<dbReference type="Proteomes" id="UP000279799">
    <property type="component" value="Chromosome"/>
</dbReference>
<dbReference type="InterPro" id="IPR020550">
    <property type="entry name" value="Inositol_monophosphatase_CS"/>
</dbReference>
<evidence type="ECO:0000313" key="8">
    <source>
        <dbReference type="EMBL" id="VEJ09853.1"/>
    </source>
</evidence>
<name>A0A448TVA1_9PAST</name>
<dbReference type="InterPro" id="IPR006240">
    <property type="entry name" value="CysQ"/>
</dbReference>
<accession>A0A448TVA1</accession>
<dbReference type="GO" id="GO:0000287">
    <property type="term" value="F:magnesium ion binding"/>
    <property type="evidence" value="ECO:0007669"/>
    <property type="project" value="UniProtKB-UniRule"/>
</dbReference>
<dbReference type="Gene3D" id="3.40.190.80">
    <property type="match status" value="1"/>
</dbReference>
<evidence type="ECO:0000256" key="5">
    <source>
        <dbReference type="ARBA" id="ARBA00023136"/>
    </source>
</evidence>
<dbReference type="EC" id="3.1.3.7" evidence="6"/>
<comment type="similarity">
    <text evidence="1 6">Belongs to the inositol monophosphatase superfamily. CysQ family.</text>
</comment>
<feature type="binding site" evidence="6">
    <location>
        <position position="68"/>
    </location>
    <ligand>
        <name>Mg(2+)</name>
        <dbReference type="ChEBI" id="CHEBI:18420"/>
        <label>1</label>
    </ligand>
</feature>
<feature type="binding site" evidence="6">
    <location>
        <position position="219"/>
    </location>
    <ligand>
        <name>substrate</name>
    </ligand>
</feature>
<dbReference type="AlphaFoldDB" id="A0A448TVA1"/>
<comment type="cofactor">
    <cofactor evidence="6 7">
        <name>Mg(2+)</name>
        <dbReference type="ChEBI" id="CHEBI:18420"/>
    </cofactor>
</comment>
<dbReference type="GO" id="GO:0050427">
    <property type="term" value="P:3'-phosphoadenosine 5'-phosphosulfate metabolic process"/>
    <property type="evidence" value="ECO:0007669"/>
    <property type="project" value="TreeGrafter"/>
</dbReference>
<dbReference type="GO" id="GO:0005886">
    <property type="term" value="C:plasma membrane"/>
    <property type="evidence" value="ECO:0007669"/>
    <property type="project" value="UniProtKB-SubCell"/>
</dbReference>
<feature type="binding site" evidence="7">
    <location>
        <position position="91"/>
    </location>
    <ligand>
        <name>Mg(2+)</name>
        <dbReference type="ChEBI" id="CHEBI:18420"/>
        <label>1</label>
        <note>catalytic</note>
    </ligand>
</feature>
<feature type="binding site" evidence="6">
    <location>
        <position position="88"/>
    </location>
    <ligand>
        <name>Mg(2+)</name>
        <dbReference type="ChEBI" id="CHEBI:18420"/>
        <label>1</label>
    </ligand>
</feature>
<feature type="binding site" evidence="6">
    <location>
        <begin position="90"/>
        <end position="93"/>
    </location>
    <ligand>
        <name>substrate</name>
    </ligand>
</feature>
<dbReference type="Gene3D" id="3.30.540.10">
    <property type="entry name" value="Fructose-1,6-Bisphosphatase, subunit A, domain 1"/>
    <property type="match status" value="1"/>
</dbReference>
<evidence type="ECO:0000256" key="1">
    <source>
        <dbReference type="ARBA" id="ARBA00005289"/>
    </source>
</evidence>
<feature type="binding site" evidence="6">
    <location>
        <position position="88"/>
    </location>
    <ligand>
        <name>Mg(2+)</name>
        <dbReference type="ChEBI" id="CHEBI:18420"/>
        <label>2</label>
    </ligand>
</feature>
<feature type="binding site" evidence="7">
    <location>
        <position position="68"/>
    </location>
    <ligand>
        <name>Mg(2+)</name>
        <dbReference type="ChEBI" id="CHEBI:18420"/>
        <label>1</label>
        <note>catalytic</note>
    </ligand>
</feature>
<dbReference type="CDD" id="cd01638">
    <property type="entry name" value="CysQ"/>
    <property type="match status" value="1"/>
</dbReference>
<feature type="binding site" evidence="6">
    <location>
        <position position="219"/>
    </location>
    <ligand>
        <name>Mg(2+)</name>
        <dbReference type="ChEBI" id="CHEBI:18420"/>
        <label>2</label>
    </ligand>
</feature>
<dbReference type="OrthoDB" id="9785695at2"/>
<dbReference type="InterPro" id="IPR000760">
    <property type="entry name" value="Inositol_monophosphatase-like"/>
</dbReference>
<evidence type="ECO:0000256" key="4">
    <source>
        <dbReference type="ARBA" id="ARBA00022801"/>
    </source>
</evidence>
<keyword evidence="2 6" id="KW-1003">Cell membrane</keyword>
<dbReference type="InterPro" id="IPR050725">
    <property type="entry name" value="CysQ/Inositol_MonoPase"/>
</dbReference>
<keyword evidence="5 6" id="KW-0472">Membrane</keyword>